<comment type="function">
    <text evidence="1 8">Catalyzes the sequential NAD-dependent oxidations of L-histidinol to L-histidinaldehyde and then to L-histidine.</text>
</comment>
<feature type="binding site" evidence="8">
    <location>
        <position position="251"/>
    </location>
    <ligand>
        <name>substrate</name>
    </ligand>
</feature>
<dbReference type="HAMAP" id="MF_01024">
    <property type="entry name" value="HisD"/>
    <property type="match status" value="1"/>
</dbReference>
<evidence type="ECO:0000256" key="8">
    <source>
        <dbReference type="HAMAP-Rule" id="MF_01024"/>
    </source>
</evidence>
<name>A0ABU1ILI1_9BACL</name>
<dbReference type="Proteomes" id="UP001185012">
    <property type="component" value="Unassembled WGS sequence"/>
</dbReference>
<feature type="binding site" evidence="8">
    <location>
        <position position="320"/>
    </location>
    <ligand>
        <name>substrate</name>
    </ligand>
</feature>
<feature type="binding site" evidence="8">
    <location>
        <position position="407"/>
    </location>
    <ligand>
        <name>substrate</name>
    </ligand>
</feature>
<feature type="active site" description="Proton acceptor" evidence="8">
    <location>
        <position position="320"/>
    </location>
</feature>
<proteinExistence type="inferred from homology"/>
<keyword evidence="5 8" id="KW-0862">Zinc</keyword>
<feature type="binding site" evidence="8">
    <location>
        <position position="412"/>
    </location>
    <ligand>
        <name>substrate</name>
    </ligand>
</feature>
<comment type="similarity">
    <text evidence="2 8 9 10">Belongs to the histidinol dehydrogenase family.</text>
</comment>
<feature type="binding site" evidence="8">
    <location>
        <position position="412"/>
    </location>
    <ligand>
        <name>Zn(2+)</name>
        <dbReference type="ChEBI" id="CHEBI:29105"/>
    </ligand>
</feature>
<comment type="catalytic activity">
    <reaction evidence="7 8">
        <text>L-histidinol + 2 NAD(+) + H2O = L-histidine + 2 NADH + 3 H(+)</text>
        <dbReference type="Rhea" id="RHEA:20641"/>
        <dbReference type="ChEBI" id="CHEBI:15377"/>
        <dbReference type="ChEBI" id="CHEBI:15378"/>
        <dbReference type="ChEBI" id="CHEBI:57540"/>
        <dbReference type="ChEBI" id="CHEBI:57595"/>
        <dbReference type="ChEBI" id="CHEBI:57699"/>
        <dbReference type="ChEBI" id="CHEBI:57945"/>
        <dbReference type="EC" id="1.1.1.23"/>
    </reaction>
</comment>
<comment type="cofactor">
    <cofactor evidence="8">
        <name>Zn(2+)</name>
        <dbReference type="ChEBI" id="CHEBI:29105"/>
    </cofactor>
    <text evidence="8">Binds 1 zinc ion per subunit.</text>
</comment>
<dbReference type="Gene3D" id="1.20.5.1300">
    <property type="match status" value="1"/>
</dbReference>
<comment type="caution">
    <text evidence="12">The sequence shown here is derived from an EMBL/GenBank/DDBJ whole genome shotgun (WGS) entry which is preliminary data.</text>
</comment>
<comment type="pathway">
    <text evidence="8">Amino-acid biosynthesis; L-histidine biosynthesis; L-histidine from 5-phospho-alpha-D-ribose 1-diphosphate: step 9/9.</text>
</comment>
<keyword evidence="6 8" id="KW-0560">Oxidoreductase</keyword>
<feature type="region of interest" description="Disordered" evidence="11">
    <location>
        <begin position="1"/>
        <end position="23"/>
    </location>
</feature>
<dbReference type="PROSITE" id="PS00611">
    <property type="entry name" value="HISOL_DEHYDROGENASE"/>
    <property type="match status" value="1"/>
</dbReference>
<organism evidence="12 13">
    <name type="scientific">Desmospora profundinema</name>
    <dbReference type="NCBI Taxonomy" id="1571184"/>
    <lineage>
        <taxon>Bacteria</taxon>
        <taxon>Bacillati</taxon>
        <taxon>Bacillota</taxon>
        <taxon>Bacilli</taxon>
        <taxon>Bacillales</taxon>
        <taxon>Thermoactinomycetaceae</taxon>
        <taxon>Desmospora</taxon>
    </lineage>
</organism>
<reference evidence="12 13" key="1">
    <citation type="submission" date="2023-07" db="EMBL/GenBank/DDBJ databases">
        <title>Genomic Encyclopedia of Type Strains, Phase IV (KMG-IV): sequencing the most valuable type-strain genomes for metagenomic binning, comparative biology and taxonomic classification.</title>
        <authorList>
            <person name="Goeker M."/>
        </authorList>
    </citation>
    <scope>NUCLEOTIDE SEQUENCE [LARGE SCALE GENOMIC DNA]</scope>
    <source>
        <strain evidence="12 13">DSM 45903</strain>
    </source>
</reference>
<dbReference type="PRINTS" id="PR00083">
    <property type="entry name" value="HOLDHDRGNASE"/>
</dbReference>
<keyword evidence="8" id="KW-0368">Histidine biosynthesis</keyword>
<dbReference type="PANTHER" id="PTHR21256:SF2">
    <property type="entry name" value="HISTIDINE BIOSYNTHESIS TRIFUNCTIONAL PROTEIN"/>
    <property type="match status" value="1"/>
</dbReference>
<dbReference type="PIRSF" id="PIRSF000099">
    <property type="entry name" value="Histidinol_dh"/>
    <property type="match status" value="1"/>
</dbReference>
<evidence type="ECO:0000313" key="12">
    <source>
        <dbReference type="EMBL" id="MDR6225632.1"/>
    </source>
</evidence>
<gene>
    <name evidence="8" type="primary">hisD</name>
    <name evidence="12" type="ORF">JOE21_001630</name>
</gene>
<keyword evidence="4 8" id="KW-0479">Metal-binding</keyword>
<protein>
    <recommendedName>
        <fullName evidence="3 8">Histidinol dehydrogenase</fullName>
        <shortName evidence="8">HDH</shortName>
        <ecNumber evidence="3 8">1.1.1.23</ecNumber>
    </recommendedName>
</protein>
<evidence type="ECO:0000256" key="4">
    <source>
        <dbReference type="ARBA" id="ARBA00022723"/>
    </source>
</evidence>
<feature type="binding site" evidence="8">
    <location>
        <position position="353"/>
    </location>
    <ligand>
        <name>Zn(2+)</name>
        <dbReference type="ChEBI" id="CHEBI:29105"/>
    </ligand>
</feature>
<dbReference type="EMBL" id="JAVDQG010000003">
    <property type="protein sequence ID" value="MDR6225632.1"/>
    <property type="molecule type" value="Genomic_DNA"/>
</dbReference>
<evidence type="ECO:0000256" key="1">
    <source>
        <dbReference type="ARBA" id="ARBA00003850"/>
    </source>
</evidence>
<feature type="binding site" evidence="8">
    <location>
        <position position="254"/>
    </location>
    <ligand>
        <name>Zn(2+)</name>
        <dbReference type="ChEBI" id="CHEBI:29105"/>
    </ligand>
</feature>
<feature type="binding site" evidence="8">
    <location>
        <position position="121"/>
    </location>
    <ligand>
        <name>NAD(+)</name>
        <dbReference type="ChEBI" id="CHEBI:57540"/>
    </ligand>
</feature>
<dbReference type="EC" id="1.1.1.23" evidence="3 8"/>
<evidence type="ECO:0000256" key="3">
    <source>
        <dbReference type="ARBA" id="ARBA00012965"/>
    </source>
</evidence>
<feature type="binding site" evidence="8">
    <location>
        <position position="353"/>
    </location>
    <ligand>
        <name>substrate</name>
    </ligand>
</feature>
<evidence type="ECO:0000256" key="5">
    <source>
        <dbReference type="ARBA" id="ARBA00022833"/>
    </source>
</evidence>
<feature type="binding site" evidence="8">
    <location>
        <position position="251"/>
    </location>
    <ligand>
        <name>Zn(2+)</name>
        <dbReference type="ChEBI" id="CHEBI:29105"/>
    </ligand>
</feature>
<feature type="binding site" evidence="8">
    <location>
        <position position="206"/>
    </location>
    <ligand>
        <name>NAD(+)</name>
        <dbReference type="ChEBI" id="CHEBI:57540"/>
    </ligand>
</feature>
<keyword evidence="13" id="KW-1185">Reference proteome</keyword>
<dbReference type="InterPro" id="IPR001692">
    <property type="entry name" value="Histidinol_DH_CS"/>
</dbReference>
<evidence type="ECO:0000256" key="9">
    <source>
        <dbReference type="PIRNR" id="PIRNR000099"/>
    </source>
</evidence>
<dbReference type="InterPro" id="IPR016161">
    <property type="entry name" value="Ald_DH/histidinol_DH"/>
</dbReference>
<dbReference type="GO" id="GO:0004399">
    <property type="term" value="F:histidinol dehydrogenase activity"/>
    <property type="evidence" value="ECO:0007669"/>
    <property type="project" value="UniProtKB-EC"/>
</dbReference>
<keyword evidence="8" id="KW-0028">Amino-acid biosynthesis</keyword>
<evidence type="ECO:0000313" key="13">
    <source>
        <dbReference type="Proteomes" id="UP001185012"/>
    </source>
</evidence>
<feature type="active site" description="Proton acceptor" evidence="8">
    <location>
        <position position="319"/>
    </location>
</feature>
<keyword evidence="8" id="KW-0520">NAD</keyword>
<evidence type="ECO:0000256" key="6">
    <source>
        <dbReference type="ARBA" id="ARBA00023002"/>
    </source>
</evidence>
<feature type="binding site" evidence="8">
    <location>
        <position position="254"/>
    </location>
    <ligand>
        <name>substrate</name>
    </ligand>
</feature>
<dbReference type="NCBIfam" id="TIGR00069">
    <property type="entry name" value="hisD"/>
    <property type="match status" value="1"/>
</dbReference>
<accession>A0ABU1ILI1</accession>
<dbReference type="Pfam" id="PF00815">
    <property type="entry name" value="Histidinol_dh"/>
    <property type="match status" value="1"/>
</dbReference>
<sequence length="427" mass="45897">MIPIVQADELDTRRRQDTGTSEEEQMVAGILRRVQDEGDAALREYTRRFDRVDIAQPLVSDAEVEEAYTRVDPAFVEALRKAAEQIDAYHQRQKRQSWIDTGEDGTVLGQLVRPLERVGVYVPGGRAAYPSTVLMTVIPARVAGVEEIVITTPPQADGRVYAPTLVAAREAGVTRICKAGGAQAIAALASGTETIPRVDKICGPGNRYVALAKRLVYGRVDIDMIAGPSEIVVVADDSAKPAWVAADLLSQAEHDPLASAVLLTPSRALADAVANELSQQCSRLERSEIAAQSLRDHGAIAVTADLEEALNTANRLAPEHLELMVEDPWAWVGKVKHAGALFLGPWSPEALGDYVAGPSHVLPTNGTARFSSPLGVDDFIKKTSLIAASRQALLRDGPAVEILAEAEGLTAHAASIRVRMDKEDPHV</sequence>
<dbReference type="PANTHER" id="PTHR21256">
    <property type="entry name" value="HISTIDINOL DEHYDROGENASE HDH"/>
    <property type="match status" value="1"/>
</dbReference>
<evidence type="ECO:0000256" key="11">
    <source>
        <dbReference type="SAM" id="MobiDB-lite"/>
    </source>
</evidence>
<dbReference type="Gene3D" id="3.40.50.1980">
    <property type="entry name" value="Nitrogenase molybdenum iron protein domain"/>
    <property type="match status" value="2"/>
</dbReference>
<evidence type="ECO:0000256" key="10">
    <source>
        <dbReference type="RuleBase" id="RU004175"/>
    </source>
</evidence>
<dbReference type="CDD" id="cd06572">
    <property type="entry name" value="Histidinol_dh"/>
    <property type="match status" value="1"/>
</dbReference>
<feature type="binding site" evidence="8">
    <location>
        <position position="229"/>
    </location>
    <ligand>
        <name>substrate</name>
    </ligand>
</feature>
<evidence type="ECO:0000256" key="2">
    <source>
        <dbReference type="ARBA" id="ARBA00010178"/>
    </source>
</evidence>
<dbReference type="InterPro" id="IPR012131">
    <property type="entry name" value="Hstdl_DH"/>
</dbReference>
<evidence type="ECO:0000256" key="7">
    <source>
        <dbReference type="ARBA" id="ARBA00049489"/>
    </source>
</evidence>
<feature type="binding site" evidence="8">
    <location>
        <position position="183"/>
    </location>
    <ligand>
        <name>NAD(+)</name>
        <dbReference type="ChEBI" id="CHEBI:57540"/>
    </ligand>
</feature>
<dbReference type="SUPFAM" id="SSF53720">
    <property type="entry name" value="ALDH-like"/>
    <property type="match status" value="1"/>
</dbReference>
<dbReference type="InterPro" id="IPR022695">
    <property type="entry name" value="Histidinol_DH_monofunct"/>
</dbReference>